<proteinExistence type="predicted"/>
<dbReference type="InterPro" id="IPR011042">
    <property type="entry name" value="6-blade_b-propeller_TolB-like"/>
</dbReference>
<name>A0AAE0VK35_9BIVA</name>
<feature type="coiled-coil region" evidence="1">
    <location>
        <begin position="25"/>
        <end position="131"/>
    </location>
</feature>
<evidence type="ECO:0000256" key="1">
    <source>
        <dbReference type="SAM" id="Coils"/>
    </source>
</evidence>
<dbReference type="SUPFAM" id="SSF63829">
    <property type="entry name" value="Calcium-dependent phosphotriesterase"/>
    <property type="match status" value="1"/>
</dbReference>
<organism evidence="2 3">
    <name type="scientific">Potamilus streckersoni</name>
    <dbReference type="NCBI Taxonomy" id="2493646"/>
    <lineage>
        <taxon>Eukaryota</taxon>
        <taxon>Metazoa</taxon>
        <taxon>Spiralia</taxon>
        <taxon>Lophotrochozoa</taxon>
        <taxon>Mollusca</taxon>
        <taxon>Bivalvia</taxon>
        <taxon>Autobranchia</taxon>
        <taxon>Heteroconchia</taxon>
        <taxon>Palaeoheterodonta</taxon>
        <taxon>Unionida</taxon>
        <taxon>Unionoidea</taxon>
        <taxon>Unionidae</taxon>
        <taxon>Ambleminae</taxon>
        <taxon>Lampsilini</taxon>
        <taxon>Potamilus</taxon>
    </lineage>
</organism>
<reference evidence="2" key="2">
    <citation type="journal article" date="2021" name="Genome Biol. Evol.">
        <title>Developing a high-quality reference genome for a parasitic bivalve with doubly uniparental inheritance (Bivalvia: Unionida).</title>
        <authorList>
            <person name="Smith C.H."/>
        </authorList>
    </citation>
    <scope>NUCLEOTIDE SEQUENCE</scope>
    <source>
        <strain evidence="2">CHS0354</strain>
        <tissue evidence="2">Mantle</tissue>
    </source>
</reference>
<dbReference type="Gene3D" id="2.120.10.30">
    <property type="entry name" value="TolB, C-terminal domain"/>
    <property type="match status" value="1"/>
</dbReference>
<dbReference type="AlphaFoldDB" id="A0AAE0VK35"/>
<evidence type="ECO:0000313" key="3">
    <source>
        <dbReference type="Proteomes" id="UP001195483"/>
    </source>
</evidence>
<comment type="caution">
    <text evidence="2">The sequence shown here is derived from an EMBL/GenBank/DDBJ whole genome shotgun (WGS) entry which is preliminary data.</text>
</comment>
<keyword evidence="3" id="KW-1185">Reference proteome</keyword>
<accession>A0AAE0VK35</accession>
<gene>
    <name evidence="2" type="ORF">CHS0354_024741</name>
</gene>
<reference evidence="2" key="3">
    <citation type="submission" date="2023-05" db="EMBL/GenBank/DDBJ databases">
        <authorList>
            <person name="Smith C.H."/>
        </authorList>
    </citation>
    <scope>NUCLEOTIDE SEQUENCE</scope>
    <source>
        <strain evidence="2">CHS0354</strain>
        <tissue evidence="2">Mantle</tissue>
    </source>
</reference>
<keyword evidence="1" id="KW-0175">Coiled coil</keyword>
<dbReference type="Proteomes" id="UP001195483">
    <property type="component" value="Unassembled WGS sequence"/>
</dbReference>
<reference evidence="2" key="1">
    <citation type="journal article" date="2021" name="Genome Biol. Evol.">
        <title>A High-Quality Reference Genome for a Parasitic Bivalve with Doubly Uniparental Inheritance (Bivalvia: Unionida).</title>
        <authorList>
            <person name="Smith C.H."/>
        </authorList>
    </citation>
    <scope>NUCLEOTIDE SEQUENCE</scope>
    <source>
        <strain evidence="2">CHS0354</strain>
    </source>
</reference>
<sequence length="456" mass="52052">MRRLLDKSSFLCISRKSVISDDDRMIELRNECKQLTDKVRKHNELAGELIVEKKRRWDDVTAKCMEFKRMIESTRKELNKILDEKEEESLKDIKEIEFEEKTFYNDFVKNMTDVQVKLASKITELEKVQNESYVQLTSDLVRGKSCLKEISDIIRKCSTNVQEYDLQYKENQEVIEVLKCFQPFGKISKIHAINQCQLESALNSASGQNYLSSADKDVEYSSDIYRNEVPNISEETLRETDIVALPNGRLVISAATTDSIKVIEKDGTFAFCSTDFKNPQGIVHMDGNRIALATANGVFILVVQSTQLFQLQKLCEEEIFGIYYRNQILAMCANNCVLIASAHGKVINRIERFGLVIKYQLQNPRHVAIDMTGKVVYISDEDARKVVCSTIKGIRKWEHQLPNGVPKGIEFCENIYVAVPENKSIADLSPSGEFLASYCIELNPYGLHVTAEENCM</sequence>
<evidence type="ECO:0000313" key="2">
    <source>
        <dbReference type="EMBL" id="KAK3581203.1"/>
    </source>
</evidence>
<dbReference type="EMBL" id="JAEAOA010001462">
    <property type="protein sequence ID" value="KAK3581203.1"/>
    <property type="molecule type" value="Genomic_DNA"/>
</dbReference>
<protein>
    <submittedName>
        <fullName evidence="2">Uncharacterized protein</fullName>
    </submittedName>
</protein>